<keyword evidence="3" id="KW-1185">Reference proteome</keyword>
<protein>
    <submittedName>
        <fullName evidence="2">Uncharacterized protein</fullName>
    </submittedName>
</protein>
<evidence type="ECO:0000313" key="3">
    <source>
        <dbReference type="Proteomes" id="UP001017257"/>
    </source>
</evidence>
<evidence type="ECO:0000313" key="2">
    <source>
        <dbReference type="EMBL" id="UVF18507.1"/>
    </source>
</evidence>
<gene>
    <name evidence="2" type="ORF">HPT29_018745</name>
</gene>
<name>A0ABY5RQN3_9HYPH</name>
<dbReference type="Proteomes" id="UP001017257">
    <property type="component" value="Chromosome"/>
</dbReference>
<feature type="compositionally biased region" description="Basic residues" evidence="1">
    <location>
        <begin position="1"/>
        <end position="11"/>
    </location>
</feature>
<evidence type="ECO:0000256" key="1">
    <source>
        <dbReference type="SAM" id="MobiDB-lite"/>
    </source>
</evidence>
<feature type="region of interest" description="Disordered" evidence="1">
    <location>
        <begin position="1"/>
        <end position="26"/>
    </location>
</feature>
<dbReference type="RefSeq" id="WP_173946112.1">
    <property type="nucleotide sequence ID" value="NZ_CP102845.1"/>
</dbReference>
<reference evidence="2" key="1">
    <citation type="submission" date="2022-08" db="EMBL/GenBank/DDBJ databases">
        <title>Microvirga terrae sp. nov., isolated from soil.</title>
        <authorList>
            <person name="Kim K.H."/>
            <person name="Seo Y.L."/>
            <person name="Kim J.M."/>
            <person name="Lee J.K."/>
            <person name="Han D.M."/>
            <person name="Jeon C.O."/>
        </authorList>
    </citation>
    <scope>NUCLEOTIDE SEQUENCE</scope>
    <source>
        <strain evidence="2">R24</strain>
    </source>
</reference>
<accession>A0ABY5RQN3</accession>
<organism evidence="2 3">
    <name type="scientific">Microvirga terrae</name>
    <dbReference type="NCBI Taxonomy" id="2740529"/>
    <lineage>
        <taxon>Bacteria</taxon>
        <taxon>Pseudomonadati</taxon>
        <taxon>Pseudomonadota</taxon>
        <taxon>Alphaproteobacteria</taxon>
        <taxon>Hyphomicrobiales</taxon>
        <taxon>Methylobacteriaceae</taxon>
        <taxon>Microvirga</taxon>
    </lineage>
</organism>
<dbReference type="EMBL" id="CP102845">
    <property type="protein sequence ID" value="UVF18507.1"/>
    <property type="molecule type" value="Genomic_DNA"/>
</dbReference>
<sequence>MRRQSNPHHVLRSGPEQFDLFAQPRDGGLPRVPDWRTLPAETQQALTNLMVRLILEHVRDDGRPAEERGHD</sequence>
<proteinExistence type="predicted"/>